<evidence type="ECO:0000256" key="6">
    <source>
        <dbReference type="SAM" id="MobiDB-lite"/>
    </source>
</evidence>
<evidence type="ECO:0000313" key="7">
    <source>
        <dbReference type="EMBL" id="CAL1301358.1"/>
    </source>
</evidence>
<feature type="compositionally biased region" description="Basic and acidic residues" evidence="6">
    <location>
        <begin position="72"/>
        <end position="82"/>
    </location>
</feature>
<comment type="function">
    <text evidence="1">Specifically binds 5-hydroxymethylcytosine (5hmC), suggesting that it acts as a specific reader of 5hmC.</text>
</comment>
<organism evidence="7 8">
    <name type="scientific">Larinioides sclopetarius</name>
    <dbReference type="NCBI Taxonomy" id="280406"/>
    <lineage>
        <taxon>Eukaryota</taxon>
        <taxon>Metazoa</taxon>
        <taxon>Ecdysozoa</taxon>
        <taxon>Arthropoda</taxon>
        <taxon>Chelicerata</taxon>
        <taxon>Arachnida</taxon>
        <taxon>Araneae</taxon>
        <taxon>Araneomorphae</taxon>
        <taxon>Entelegynae</taxon>
        <taxon>Araneoidea</taxon>
        <taxon>Araneidae</taxon>
        <taxon>Larinioides</taxon>
    </lineage>
</organism>
<evidence type="ECO:0000256" key="4">
    <source>
        <dbReference type="ARBA" id="ARBA00022574"/>
    </source>
</evidence>
<dbReference type="PANTHER" id="PTHR14773">
    <property type="entry name" value="WD REPEAT-CONTAINING PROTEIN 76"/>
    <property type="match status" value="1"/>
</dbReference>
<dbReference type="InterPro" id="IPR050853">
    <property type="entry name" value="WD_repeat_DNA-damage-binding"/>
</dbReference>
<dbReference type="InterPro" id="IPR015943">
    <property type="entry name" value="WD40/YVTN_repeat-like_dom_sf"/>
</dbReference>
<keyword evidence="4" id="KW-0853">WD repeat</keyword>
<dbReference type="InterPro" id="IPR001680">
    <property type="entry name" value="WD40_rpt"/>
</dbReference>
<dbReference type="PANTHER" id="PTHR14773:SF0">
    <property type="entry name" value="WD REPEAT-CONTAINING PROTEIN 76"/>
    <property type="match status" value="1"/>
</dbReference>
<dbReference type="SMART" id="SM00320">
    <property type="entry name" value="WD40"/>
    <property type="match status" value="4"/>
</dbReference>
<dbReference type="EMBL" id="CAXIEN010000666">
    <property type="protein sequence ID" value="CAL1301358.1"/>
    <property type="molecule type" value="Genomic_DNA"/>
</dbReference>
<sequence length="747" mass="86783">MTSDTPDLPLCKLSYHGDWTPLNQIFFSQCIQDSDEERSFSYQHKGRIRIDDDESFSELEVNMSNKLNSSDEQEKNIKRNISDKPNINSSDEYDDPHYGGRVRIDDDKSCSESEVPMSDEFNLVDEHQKNMHLKQSAVKCKKHTVNKNESSDVWEMHSNISNDYYDSSDSPDNYENNKPLKQSAVKYKKYTTNKNESSDEWEMDSNTSNDASSDSSDNYEVSAKKKKNEKSKVPEKKKQKSKSFQLSEYEKMVQKNRDEQITFLKSLKIFEAKEDFKKAIKTLKPKRVEKEQNIKRKNFRNLENCLTVEVDKAKKVRRQSSRQKNLQEKKERLFASSRSHNKLLPDISFEEALKSGQVYHDFISEISDSECNIPQILKNDFKSHFERMTLQESEIISRSTVTSMTIHESQEKIIICAGNSKGEIIFWHVNSDYDFCTFQIHLQTVSCLKFNPYSPNEVVSSSFDGTMYRGDFEKRVFYQMFKAESCNYFDFFSPTSYLVTHGIKYVSIIDIRTHRKTSEKRHKCNEDAVKTVSLHPINKNYFISAHEKGAIRLWDLRKLQNEPVFEVYCKGENLISSSFSPVTGNSVLVTMSDTIGLLDSSSRGLNKEFKLKKSIEITIFCKINGGGRIWQESYDSACWNKNYKFKLRNPESFLDKDINPDFIEHENFTFTLSPFQATWLPNTDDTFVIGSRLNPGRIEIFDDKLCNVFNFTDKRCNCIAFVNTFHSSLPFLASASRKRASIFSEIE</sequence>
<dbReference type="Gene3D" id="2.130.10.10">
    <property type="entry name" value="YVTN repeat-like/Quinoprotein amine dehydrogenase"/>
    <property type="match status" value="2"/>
</dbReference>
<feature type="compositionally biased region" description="Low complexity" evidence="6">
    <location>
        <begin position="204"/>
        <end position="218"/>
    </location>
</feature>
<evidence type="ECO:0000256" key="5">
    <source>
        <dbReference type="ARBA" id="ARBA00022737"/>
    </source>
</evidence>
<dbReference type="AlphaFoldDB" id="A0AAV2BYI9"/>
<gene>
    <name evidence="7" type="ORF">LARSCL_LOCUS22467</name>
</gene>
<feature type="region of interest" description="Disordered" evidence="6">
    <location>
        <begin position="65"/>
        <end position="101"/>
    </location>
</feature>
<protein>
    <recommendedName>
        <fullName evidence="3">WD repeat-containing protein 76</fullName>
    </recommendedName>
</protein>
<dbReference type="Pfam" id="PF00400">
    <property type="entry name" value="WD40"/>
    <property type="match status" value="1"/>
</dbReference>
<accession>A0AAV2BYI9</accession>
<evidence type="ECO:0000256" key="1">
    <source>
        <dbReference type="ARBA" id="ARBA00002530"/>
    </source>
</evidence>
<name>A0AAV2BYI9_9ARAC</name>
<proteinExistence type="inferred from homology"/>
<comment type="caution">
    <text evidence="7">The sequence shown here is derived from an EMBL/GenBank/DDBJ whole genome shotgun (WGS) entry which is preliminary data.</text>
</comment>
<dbReference type="Proteomes" id="UP001497382">
    <property type="component" value="Unassembled WGS sequence"/>
</dbReference>
<dbReference type="GO" id="GO:2000001">
    <property type="term" value="P:regulation of DNA damage checkpoint"/>
    <property type="evidence" value="ECO:0007669"/>
    <property type="project" value="TreeGrafter"/>
</dbReference>
<dbReference type="GO" id="GO:0005634">
    <property type="term" value="C:nucleus"/>
    <property type="evidence" value="ECO:0007669"/>
    <property type="project" value="TreeGrafter"/>
</dbReference>
<feature type="compositionally biased region" description="Low complexity" evidence="6">
    <location>
        <begin position="165"/>
        <end position="177"/>
    </location>
</feature>
<keyword evidence="8" id="KW-1185">Reference proteome</keyword>
<evidence type="ECO:0000256" key="2">
    <source>
        <dbReference type="ARBA" id="ARBA00005434"/>
    </source>
</evidence>
<comment type="similarity">
    <text evidence="2">Belongs to the WD repeat DDB2/WDR76 family.</text>
</comment>
<evidence type="ECO:0000256" key="3">
    <source>
        <dbReference type="ARBA" id="ARBA00021234"/>
    </source>
</evidence>
<feature type="region of interest" description="Disordered" evidence="6">
    <location>
        <begin position="165"/>
        <end position="245"/>
    </location>
</feature>
<keyword evidence="5" id="KW-0677">Repeat</keyword>
<reference evidence="7 8" key="1">
    <citation type="submission" date="2024-04" db="EMBL/GenBank/DDBJ databases">
        <authorList>
            <person name="Rising A."/>
            <person name="Reimegard J."/>
            <person name="Sonavane S."/>
            <person name="Akerstrom W."/>
            <person name="Nylinder S."/>
            <person name="Hedman E."/>
            <person name="Kallberg Y."/>
        </authorList>
    </citation>
    <scope>NUCLEOTIDE SEQUENCE [LARGE SCALE GENOMIC DNA]</scope>
</reference>
<dbReference type="GO" id="GO:0003677">
    <property type="term" value="F:DNA binding"/>
    <property type="evidence" value="ECO:0007669"/>
    <property type="project" value="TreeGrafter"/>
</dbReference>
<evidence type="ECO:0000313" key="8">
    <source>
        <dbReference type="Proteomes" id="UP001497382"/>
    </source>
</evidence>
<dbReference type="InterPro" id="IPR036322">
    <property type="entry name" value="WD40_repeat_dom_sf"/>
</dbReference>
<dbReference type="SUPFAM" id="SSF50978">
    <property type="entry name" value="WD40 repeat-like"/>
    <property type="match status" value="1"/>
</dbReference>